<dbReference type="EC" id="1.1.1.100" evidence="4"/>
<keyword evidence="2" id="KW-0521">NADP</keyword>
<gene>
    <name evidence="4" type="ordered locus">Hsero_2554</name>
</gene>
<comment type="similarity">
    <text evidence="1">Belongs to the short-chain dehydrogenases/reductases (SDR) family.</text>
</comment>
<dbReference type="eggNOG" id="COG1028">
    <property type="taxonomic scope" value="Bacteria"/>
</dbReference>
<evidence type="ECO:0000256" key="2">
    <source>
        <dbReference type="ARBA" id="ARBA00022857"/>
    </source>
</evidence>
<dbReference type="SUPFAM" id="SSF51735">
    <property type="entry name" value="NAD(P)-binding Rossmann-fold domains"/>
    <property type="match status" value="1"/>
</dbReference>
<proteinExistence type="inferred from homology"/>
<dbReference type="OrthoDB" id="9803333at2"/>
<dbReference type="Pfam" id="PF13561">
    <property type="entry name" value="adh_short_C2"/>
    <property type="match status" value="1"/>
</dbReference>
<accession>D8IWN3</accession>
<keyword evidence="3 4" id="KW-0560">Oxidoreductase</keyword>
<dbReference type="InterPro" id="IPR002347">
    <property type="entry name" value="SDR_fam"/>
</dbReference>
<protein>
    <submittedName>
        <fullName evidence="4">Short-chain alcohol dehydrogenase protein</fullName>
        <ecNumber evidence="4">1.1.1.100</ecNumber>
    </submittedName>
</protein>
<dbReference type="InterPro" id="IPR036291">
    <property type="entry name" value="NAD(P)-bd_dom_sf"/>
</dbReference>
<dbReference type="KEGG" id="hse:Hsero_2554"/>
<dbReference type="PANTHER" id="PTHR43639">
    <property type="entry name" value="OXIDOREDUCTASE, SHORT-CHAIN DEHYDROGENASE/REDUCTASE FAMILY (AFU_ORTHOLOGUE AFUA_5G02870)"/>
    <property type="match status" value="1"/>
</dbReference>
<evidence type="ECO:0000256" key="3">
    <source>
        <dbReference type="ARBA" id="ARBA00023002"/>
    </source>
</evidence>
<sequence length="257" mass="26973">MNTPTQSPRIALITGGSRGLGKNTALHLARDGAGVILTYVGNQQAAEATVAELQALGAVAAALRLDLADSASFPAFAQAVREALKTHWQAEHFHYLVNNGGMGMHASIEETSEAVFDALFKVHLKGPFFLTQALLPLLAQGGRIINISSGLARFSLPGYAAYASMKGGVEVMTRYMAKEFGARGIVVNTVAPGAIETDFGGGRVRDNAELNSFVAHQTALGRAGLPDDIGAAIASLLRPDNGWINAQRVEVSGGMFI</sequence>
<dbReference type="Gene3D" id="3.40.50.720">
    <property type="entry name" value="NAD(P)-binding Rossmann-like Domain"/>
    <property type="match status" value="1"/>
</dbReference>
<dbReference type="Proteomes" id="UP000000329">
    <property type="component" value="Chromosome"/>
</dbReference>
<reference evidence="4 5" key="1">
    <citation type="submission" date="2010-04" db="EMBL/GenBank/DDBJ databases">
        <title>The genome of Herbaspirillum seropedicae SmR1, an endophytic, nitrogen-fixing, plant-growth promoting beta-Proteobacteria.</title>
        <authorList>
            <person name="Pedrosa F.O."/>
            <person name="Monteiro R.A."/>
            <person name="Wassem R."/>
            <person name="Cruz L.M."/>
            <person name="Ayub R.A."/>
            <person name="Colauto N.B."/>
            <person name="Fernandez M.A."/>
            <person name="Fungaro M.H.P."/>
            <person name="Grisard E.C."/>
            <person name="Hungria M."/>
            <person name="Madeira H.M.F."/>
            <person name="Nodari R.O."/>
            <person name="Osaku C.A."/>
            <person name="Petzl-Erler M.L."/>
            <person name="Terenzi H."/>
            <person name="Vieira L.G.E."/>
            <person name="Almeida M.I.M."/>
            <person name="Alves L.R."/>
            <person name="Arantes O.M.N."/>
            <person name="Balsanelli E."/>
            <person name="Barcellos F.G."/>
            <person name="Baura V.A."/>
            <person name="Binde D.R."/>
            <person name="Campo R.J."/>
            <person name="Chubatsu L.S."/>
            <person name="Chueire L.M.O."/>
            <person name="Ciferri R.R."/>
            <person name="Correa L.C."/>
            <person name="da Conceicao Silva J.L."/>
            <person name="Dabul A.N.G."/>
            <person name="Dambros B.P."/>
            <person name="Faoro H."/>
            <person name="Favetti A."/>
            <person name="Friedermann G."/>
            <person name="Furlaneto M.C."/>
            <person name="Gasques L.S."/>
            <person name="Gimenes C.C.T."/>
            <person name="Gioppo N.M.R."/>
            <person name="Glienke-Blanco C."/>
            <person name="Godoy L.P."/>
            <person name="Guerra M.P."/>
            <person name="Karp S."/>
            <person name="Kava-Cordeiro V."/>
            <person name="Margarido V.P."/>
            <person name="Mathioni S.M."/>
            <person name="Menck-Soares M.A."/>
            <person name="Murace N.K."/>
            <person name="Nicolas M.F."/>
            <person name="Oliveira C.E.C."/>
            <person name="Pagnan N.A.B."/>
            <person name="Pamphile J.A."/>
            <person name="Patussi E.V."/>
            <person name="Pereira L.F.P."/>
            <person name="Pereira-Ferrari L."/>
            <person name="Pinto F.G.S."/>
            <person name="Precoma C."/>
            <person name="Prioli A.J."/>
            <person name="Prioli S.M.A.P."/>
            <person name="Raittz R.T."/>
            <person name="Ramos H.J.O."/>
            <person name="Ribeiro E.M.S.F."/>
            <person name="Rigo L.U."/>
            <person name="Rocha C.L.M.S.C."/>
            <person name="Rocha S.N."/>
            <person name="Santos K."/>
            <person name="Satori D."/>
            <person name="Silva A.G."/>
            <person name="Simao R.C.G."/>
            <person name="Soares M.A.M."/>
            <person name="Souza E.M."/>
            <person name="Steffens M.B.R."/>
            <person name="Steindel M."/>
            <person name="Tadra-Sfeir M.Z."/>
            <person name="Takahashi E.K."/>
            <person name="Torres R.A."/>
            <person name="Valle J.S."/>
            <person name="Vernal J.I."/>
            <person name="Vilas-Boas L.A."/>
            <person name="Watanabe M.A.E."/>
            <person name="Weiss V.A."/>
            <person name="Yates M.A."/>
            <person name="Souza E.M."/>
        </authorList>
    </citation>
    <scope>NUCLEOTIDE SEQUENCE [LARGE SCALE GENOMIC DNA]</scope>
    <source>
        <strain evidence="4 5">SmR1</strain>
    </source>
</reference>
<evidence type="ECO:0000256" key="1">
    <source>
        <dbReference type="ARBA" id="ARBA00006484"/>
    </source>
</evidence>
<dbReference type="FunFam" id="3.40.50.720:FF:000374">
    <property type="entry name" value="3-oxoacyl-(Acyl-carrier-protein) reductase"/>
    <property type="match status" value="1"/>
</dbReference>
<dbReference type="PRINTS" id="PR00080">
    <property type="entry name" value="SDRFAMILY"/>
</dbReference>
<dbReference type="GeneID" id="29393233"/>
<name>D8IWN3_HERSS</name>
<dbReference type="PRINTS" id="PR00081">
    <property type="entry name" value="GDHRDH"/>
</dbReference>
<dbReference type="PANTHER" id="PTHR43639:SF1">
    <property type="entry name" value="SHORT-CHAIN DEHYDROGENASE_REDUCTASE FAMILY PROTEIN"/>
    <property type="match status" value="1"/>
</dbReference>
<evidence type="ECO:0000313" key="5">
    <source>
        <dbReference type="Proteomes" id="UP000000329"/>
    </source>
</evidence>
<organism evidence="4 5">
    <name type="scientific">Herbaspirillum seropedicae (strain SmR1)</name>
    <dbReference type="NCBI Taxonomy" id="757424"/>
    <lineage>
        <taxon>Bacteria</taxon>
        <taxon>Pseudomonadati</taxon>
        <taxon>Pseudomonadota</taxon>
        <taxon>Betaproteobacteria</taxon>
        <taxon>Burkholderiales</taxon>
        <taxon>Oxalobacteraceae</taxon>
        <taxon>Herbaspirillum</taxon>
    </lineage>
</organism>
<dbReference type="EMBL" id="CP002039">
    <property type="protein sequence ID" value="ADJ64053.1"/>
    <property type="molecule type" value="Genomic_DNA"/>
</dbReference>
<keyword evidence="5" id="KW-1185">Reference proteome</keyword>
<evidence type="ECO:0000313" key="4">
    <source>
        <dbReference type="EMBL" id="ADJ64053.1"/>
    </source>
</evidence>
<dbReference type="AlphaFoldDB" id="D8IWN3"/>
<dbReference type="GO" id="GO:0004316">
    <property type="term" value="F:3-oxoacyl-[acyl-carrier-protein] reductase (NADPH) activity"/>
    <property type="evidence" value="ECO:0007669"/>
    <property type="project" value="UniProtKB-EC"/>
</dbReference>
<dbReference type="RefSeq" id="WP_013234532.1">
    <property type="nucleotide sequence ID" value="NC_014323.1"/>
</dbReference>
<dbReference type="HOGENOM" id="CLU_010194_1_3_4"/>
<dbReference type="STRING" id="757424.Hsero_2554"/>